<dbReference type="EMBL" id="FO203522">
    <property type="protein sequence ID" value="CCO22418.1"/>
    <property type="molecule type" value="Genomic_DNA"/>
</dbReference>
<dbReference type="KEGG" id="dhy:DESAM_20127"/>
<gene>
    <name evidence="2" type="ORF">DESAM_20127</name>
</gene>
<evidence type="ECO:0000313" key="2">
    <source>
        <dbReference type="EMBL" id="CCO22418.1"/>
    </source>
</evidence>
<dbReference type="HOGENOM" id="CLU_2989228_0_0_7"/>
<protein>
    <submittedName>
        <fullName evidence="2">Uncharacterized protein</fullName>
    </submittedName>
</protein>
<proteinExistence type="predicted"/>
<evidence type="ECO:0000313" key="3">
    <source>
        <dbReference type="Proteomes" id="UP000010808"/>
    </source>
</evidence>
<sequence>MHKKKLSEKAIPVLFDVVVYGGFVAFLVATYIAFQTLVERFPGPVSKLMGVLHNFLA</sequence>
<keyword evidence="3" id="KW-1185">Reference proteome</keyword>
<keyword evidence="1" id="KW-0812">Transmembrane</keyword>
<reference evidence="2 3" key="1">
    <citation type="submission" date="2012-10" db="EMBL/GenBank/DDBJ databases">
        <authorList>
            <person name="Genoscope - CEA"/>
        </authorList>
    </citation>
    <scope>NUCLEOTIDE SEQUENCE [LARGE SCALE GENOMIC DNA]</scope>
    <source>
        <strain evidence="3">AM13 / DSM 14728</strain>
    </source>
</reference>
<dbReference type="RefSeq" id="WP_015335028.1">
    <property type="nucleotide sequence ID" value="NC_020055.1"/>
</dbReference>
<keyword evidence="1" id="KW-0472">Membrane</keyword>
<accession>L0R6T4</accession>
<feature type="transmembrane region" description="Helical" evidence="1">
    <location>
        <begin position="12"/>
        <end position="34"/>
    </location>
</feature>
<keyword evidence="1" id="KW-1133">Transmembrane helix</keyword>
<dbReference type="PATRIC" id="fig|1121451.3.peg.402"/>
<dbReference type="eggNOG" id="ENOG5031JAY">
    <property type="taxonomic scope" value="Bacteria"/>
</dbReference>
<name>L0R6T4_9BACT</name>
<organism evidence="2 3">
    <name type="scientific">Maridesulfovibrio hydrothermalis AM13 = DSM 14728</name>
    <dbReference type="NCBI Taxonomy" id="1121451"/>
    <lineage>
        <taxon>Bacteria</taxon>
        <taxon>Pseudomonadati</taxon>
        <taxon>Thermodesulfobacteriota</taxon>
        <taxon>Desulfovibrionia</taxon>
        <taxon>Desulfovibrionales</taxon>
        <taxon>Desulfovibrionaceae</taxon>
        <taxon>Maridesulfovibrio</taxon>
    </lineage>
</organism>
<dbReference type="AlphaFoldDB" id="L0R6T4"/>
<evidence type="ECO:0000256" key="1">
    <source>
        <dbReference type="SAM" id="Phobius"/>
    </source>
</evidence>
<dbReference type="Proteomes" id="UP000010808">
    <property type="component" value="Chromosome"/>
</dbReference>